<dbReference type="PANTHER" id="PTHR23152:SF4">
    <property type="entry name" value="2-OXOADIPATE DEHYDROGENASE COMPLEX COMPONENT E1"/>
    <property type="match status" value="1"/>
</dbReference>
<dbReference type="InterPro" id="IPR005475">
    <property type="entry name" value="Transketolase-like_Pyr-bd"/>
</dbReference>
<evidence type="ECO:0000256" key="10">
    <source>
        <dbReference type="ARBA" id="ARBA00051911"/>
    </source>
</evidence>
<comment type="catalytic activity">
    <reaction evidence="11">
        <text>N(6)-[(R)-dihydrolipoyl]-L-lysyl-[protein] + succinyl-CoA = N(6)-[(R)-S(8)-succinyldihydrolipoyl]-L-lysyl-[protein] + CoA</text>
        <dbReference type="Rhea" id="RHEA:15213"/>
        <dbReference type="Rhea" id="RHEA-COMP:10475"/>
        <dbReference type="Rhea" id="RHEA-COMP:20092"/>
        <dbReference type="ChEBI" id="CHEBI:57287"/>
        <dbReference type="ChEBI" id="CHEBI:57292"/>
        <dbReference type="ChEBI" id="CHEBI:83100"/>
        <dbReference type="ChEBI" id="CHEBI:83120"/>
        <dbReference type="EC" id="2.3.1.61"/>
    </reaction>
</comment>
<evidence type="ECO:0000256" key="5">
    <source>
        <dbReference type="ARBA" id="ARBA00022723"/>
    </source>
</evidence>
<dbReference type="InterPro" id="IPR029061">
    <property type="entry name" value="THDP-binding"/>
</dbReference>
<dbReference type="PANTHER" id="PTHR23152">
    <property type="entry name" value="2-OXOGLUTARATE DEHYDROGENASE"/>
    <property type="match status" value="1"/>
</dbReference>
<dbReference type="Pfam" id="PF00676">
    <property type="entry name" value="E1_dh"/>
    <property type="match status" value="1"/>
</dbReference>
<protein>
    <submittedName>
        <fullName evidence="14">Multifunctional oxoglutarate decarboxylase/oxoglutarate dehydrogenase thiamine pyrophosphate-binding subunit/dihydrolipoyllysine-residue succinyltransferase subunit</fullName>
    </submittedName>
</protein>
<keyword evidence="4" id="KW-0816">Tricarboxylic acid cycle</keyword>
<evidence type="ECO:0000256" key="8">
    <source>
        <dbReference type="ARBA" id="ARBA00023052"/>
    </source>
</evidence>
<dbReference type="Pfam" id="PF00198">
    <property type="entry name" value="2-oxoacid_dh"/>
    <property type="match status" value="1"/>
</dbReference>
<dbReference type="InterPro" id="IPR011603">
    <property type="entry name" value="2oxoglutarate_DH_E1"/>
</dbReference>
<dbReference type="SUPFAM" id="SSF52777">
    <property type="entry name" value="CoA-dependent acyltransferases"/>
    <property type="match status" value="1"/>
</dbReference>
<accession>A0ABP6ZXJ4</accession>
<dbReference type="NCBIfam" id="TIGR00239">
    <property type="entry name" value="2oxo_dh_E1"/>
    <property type="match status" value="1"/>
</dbReference>
<feature type="domain" description="Transketolase-like pyrimidine-binding" evidence="13">
    <location>
        <begin position="971"/>
        <end position="1164"/>
    </location>
</feature>
<evidence type="ECO:0000256" key="12">
    <source>
        <dbReference type="SAM" id="MobiDB-lite"/>
    </source>
</evidence>
<comment type="pathway">
    <text evidence="3">Carbohydrate metabolism; tricarboxylic acid cycle; succinyl-CoA from 2-oxoglutarate (dehydrogenase route): step 1/1.</text>
</comment>
<dbReference type="Gene3D" id="3.40.50.970">
    <property type="match status" value="1"/>
</dbReference>
<evidence type="ECO:0000256" key="4">
    <source>
        <dbReference type="ARBA" id="ARBA00022532"/>
    </source>
</evidence>
<comment type="caution">
    <text evidence="14">The sequence shown here is derived from an EMBL/GenBank/DDBJ whole genome shotgun (WGS) entry which is preliminary data.</text>
</comment>
<keyword evidence="9" id="KW-0511">Multifunctional enzyme</keyword>
<dbReference type="Gene3D" id="3.30.559.10">
    <property type="entry name" value="Chloramphenicol acetyltransferase-like domain"/>
    <property type="match status" value="1"/>
</dbReference>
<dbReference type="Pfam" id="PF02779">
    <property type="entry name" value="Transket_pyr"/>
    <property type="match status" value="1"/>
</dbReference>
<dbReference type="Gene3D" id="3.40.50.11610">
    <property type="entry name" value="Multifunctional 2-oxoglutarate metabolism enzyme, C-terminal domain"/>
    <property type="match status" value="1"/>
</dbReference>
<keyword evidence="6" id="KW-0460">Magnesium</keyword>
<keyword evidence="8" id="KW-0786">Thiamine pyrophosphate</keyword>
<comment type="cofactor">
    <cofactor evidence="2">
        <name>thiamine diphosphate</name>
        <dbReference type="ChEBI" id="CHEBI:58937"/>
    </cofactor>
</comment>
<dbReference type="InterPro" id="IPR031717">
    <property type="entry name" value="ODO-1/KGD_C"/>
</dbReference>
<reference evidence="15" key="1">
    <citation type="journal article" date="2019" name="Int. J. Syst. Evol. Microbiol.">
        <title>The Global Catalogue of Microorganisms (GCM) 10K type strain sequencing project: providing services to taxonomists for standard genome sequencing and annotation.</title>
        <authorList>
            <consortium name="The Broad Institute Genomics Platform"/>
            <consortium name="The Broad Institute Genome Sequencing Center for Infectious Disease"/>
            <person name="Wu L."/>
            <person name="Ma J."/>
        </authorList>
    </citation>
    <scope>NUCLEOTIDE SEQUENCE [LARGE SCALE GENOMIC DNA]</scope>
    <source>
        <strain evidence="15">JCM 16929</strain>
    </source>
</reference>
<dbReference type="InterPro" id="IPR032106">
    <property type="entry name" value="2-oxogl_dehyd_N"/>
</dbReference>
<dbReference type="Pfam" id="PF16078">
    <property type="entry name" value="2-oxogl_dehyd_N"/>
    <property type="match status" value="1"/>
</dbReference>
<dbReference type="Pfam" id="PF16870">
    <property type="entry name" value="OxoGdeHyase_C"/>
    <property type="match status" value="1"/>
</dbReference>
<dbReference type="InterPro" id="IPR001017">
    <property type="entry name" value="DH_E1"/>
</dbReference>
<dbReference type="EMBL" id="BAABAB010000016">
    <property type="protein sequence ID" value="GAA3620534.1"/>
    <property type="molecule type" value="Genomic_DNA"/>
</dbReference>
<evidence type="ECO:0000256" key="1">
    <source>
        <dbReference type="ARBA" id="ARBA00001946"/>
    </source>
</evidence>
<evidence type="ECO:0000256" key="6">
    <source>
        <dbReference type="ARBA" id="ARBA00022842"/>
    </source>
</evidence>
<evidence type="ECO:0000256" key="11">
    <source>
        <dbReference type="ARBA" id="ARBA00052761"/>
    </source>
</evidence>
<evidence type="ECO:0000259" key="13">
    <source>
        <dbReference type="SMART" id="SM00861"/>
    </source>
</evidence>
<dbReference type="Gene3D" id="1.10.287.1150">
    <property type="entry name" value="TPP helical domain"/>
    <property type="match status" value="1"/>
</dbReference>
<gene>
    <name evidence="14" type="ORF">GCM10022236_23440</name>
</gene>
<keyword evidence="7" id="KW-0560">Oxidoreductase</keyword>
<feature type="region of interest" description="Disordered" evidence="12">
    <location>
        <begin position="51"/>
        <end position="198"/>
    </location>
</feature>
<name>A0ABP6ZXJ4_9ACTN</name>
<dbReference type="Gene3D" id="3.40.50.12470">
    <property type="match status" value="1"/>
</dbReference>
<evidence type="ECO:0000256" key="9">
    <source>
        <dbReference type="ARBA" id="ARBA00023268"/>
    </source>
</evidence>
<comment type="catalytic activity">
    <reaction evidence="10">
        <text>N(6)-[(R)-lipoyl]-L-lysyl-[protein] + 2-oxoglutarate + H(+) = N(6)-[(R)-S(8)-succinyldihydrolipoyl]-L-lysyl-[protein] + CO2</text>
        <dbReference type="Rhea" id="RHEA:12188"/>
        <dbReference type="Rhea" id="RHEA-COMP:10474"/>
        <dbReference type="Rhea" id="RHEA-COMP:20092"/>
        <dbReference type="ChEBI" id="CHEBI:15378"/>
        <dbReference type="ChEBI" id="CHEBI:16526"/>
        <dbReference type="ChEBI" id="CHEBI:16810"/>
        <dbReference type="ChEBI" id="CHEBI:83099"/>
        <dbReference type="ChEBI" id="CHEBI:83120"/>
        <dbReference type="EC" id="1.2.4.2"/>
    </reaction>
</comment>
<dbReference type="InterPro" id="IPR023213">
    <property type="entry name" value="CAT-like_dom_sf"/>
</dbReference>
<dbReference type="SUPFAM" id="SSF52518">
    <property type="entry name" value="Thiamin diphosphate-binding fold (THDP-binding)"/>
    <property type="match status" value="2"/>
</dbReference>
<evidence type="ECO:0000256" key="7">
    <source>
        <dbReference type="ARBA" id="ARBA00023002"/>
    </source>
</evidence>
<evidence type="ECO:0000313" key="14">
    <source>
        <dbReference type="EMBL" id="GAA3620534.1"/>
    </source>
</evidence>
<dbReference type="InterPro" id="IPR042179">
    <property type="entry name" value="KGD_C_sf"/>
</dbReference>
<dbReference type="SMART" id="SM00861">
    <property type="entry name" value="Transket_pyr"/>
    <property type="match status" value="1"/>
</dbReference>
<dbReference type="CDD" id="cd02016">
    <property type="entry name" value="TPP_E1_OGDC_like"/>
    <property type="match status" value="1"/>
</dbReference>
<dbReference type="Proteomes" id="UP001501490">
    <property type="component" value="Unassembled WGS sequence"/>
</dbReference>
<feature type="compositionally biased region" description="Polar residues" evidence="12">
    <location>
        <begin position="1"/>
        <end position="15"/>
    </location>
</feature>
<evidence type="ECO:0000313" key="15">
    <source>
        <dbReference type="Proteomes" id="UP001501490"/>
    </source>
</evidence>
<evidence type="ECO:0000256" key="2">
    <source>
        <dbReference type="ARBA" id="ARBA00001964"/>
    </source>
</evidence>
<proteinExistence type="predicted"/>
<keyword evidence="15" id="KW-1185">Reference proteome</keyword>
<evidence type="ECO:0000256" key="3">
    <source>
        <dbReference type="ARBA" id="ARBA00004813"/>
    </source>
</evidence>
<feature type="region of interest" description="Disordered" evidence="12">
    <location>
        <begin position="1"/>
        <end position="23"/>
    </location>
</feature>
<dbReference type="RefSeq" id="WP_344804632.1">
    <property type="nucleotide sequence ID" value="NZ_BAABAB010000016.1"/>
</dbReference>
<dbReference type="InterPro" id="IPR001078">
    <property type="entry name" value="2-oxoacid_DH_actylTfrase"/>
</dbReference>
<organism evidence="14 15">
    <name type="scientific">Microlunatus ginsengisoli</name>
    <dbReference type="NCBI Taxonomy" id="363863"/>
    <lineage>
        <taxon>Bacteria</taxon>
        <taxon>Bacillati</taxon>
        <taxon>Actinomycetota</taxon>
        <taxon>Actinomycetes</taxon>
        <taxon>Propionibacteriales</taxon>
        <taxon>Propionibacteriaceae</taxon>
        <taxon>Microlunatus</taxon>
    </lineage>
</organism>
<feature type="compositionally biased region" description="Low complexity" evidence="12">
    <location>
        <begin position="72"/>
        <end position="143"/>
    </location>
</feature>
<comment type="cofactor">
    <cofactor evidence="1">
        <name>Mg(2+)</name>
        <dbReference type="ChEBI" id="CHEBI:18420"/>
    </cofactor>
</comment>
<dbReference type="NCBIfam" id="NF006914">
    <property type="entry name" value="PRK09404.1"/>
    <property type="match status" value="1"/>
</dbReference>
<dbReference type="NCBIfam" id="NF008907">
    <property type="entry name" value="PRK12270.1"/>
    <property type="match status" value="1"/>
</dbReference>
<keyword evidence="5" id="KW-0479">Metal-binding</keyword>
<sequence length="1317" mass="144192">MATVPESQPGSSPVTDDSDFGANDWLLEEMYEQYRNDPNSVDAVWAEYFATHSGPNGAAPAKSTGRNGSGGSAAAARAGRPADAPTQSSSTQSSPTQSSPTQSSPARPSSARPAHAGPAPAPAQTPAQPAPAASPAASKPAPAKADETPAPTSRRTPTVERPLPSKESRPVSPGGRGGVPADPPNPSNRPSVNLEEPVRTTLRGAPARTAKNMDVSLTVPTATSVRSLPVKLLIDQRVVINNHLRRARGGKVSYTHIIGYAMVQALKSVPAMNNGYDVVNGKPTMVEPRHVNLGLAIDLPKPDGTRQLLVPSIKSCESLDFAQFWAAYEEMVKKARSGSLTVEDFAGTTITLTNPGTIGTNHSVPRLMQGQGAIIGVGSMEYPPEFQGSDPDKLSQLSVSKIMTLTSTYDHRVIQGAQSGQYLARLHALLLGEDGFYDDVFGALRIPYEPIRWAQDVSSDHEDQVPKQARIMEMINSYRVRGHLMADTDPLEYRQRSHHDLDVQSHGLTLWDLDREFATGSFAGGQGLMKMRKILGILRDSYCRTIGIEYMHIQEPSQRKWIQDRVERPHESLPREEHLRILEKLNSAEVFETFLQTKFVGQKRFSLEGGESAIALLDEVCEQAADGGLEEVCIGMPHRGRLNVLANIVGKSYAQIFREFEGNIDPRTVQGSGDVKYHLGAEGQFTSLAGATIKTSVAANPSHLEAVNPVLEGIARAKQDILDRGEEFPVLPVLMHGDAAFAGQGVVAETLNLSQLRGYRTGGTIHIIVNNQVGFTTSPTESRSSMYCTDVARMIQAPIFHVNGDDPEACIRVARLAYAFRQEFNKDVVVDIVCYRRRGHNEGDDPSFTQPRMYDLIEKKRSVRKLYTEALIGRGDITIEDAEEVMTRFQQRLEGVFKEVRDPELPARDPYYNRVPDYPSKAAAKHGTAITIETLKRIADVHTTFPDGFSVHPKVMPQLQRRAAAITQGPIDWATGEILAFGSLLMEGRTVRLTGQDSRRGTFVQRFAAIVDRVTGESWVPLKHLDEEQGKFHIYDSLLSEYAAMGFDYGYSVARPEALVLWEAQFGDFANGAQTIIDEFISSGQAKWTQKSGVVLLLPHGYEGQGPDHSSGRIERWLQLAAEDSIAVAQPSTPASHFHLLRKHALDARHRPLVIFTPKSMLRNKAAVSQPSDFTNGAWHPVISDSSIEDREKVTHVVLCSGKVRWDLVNGRSHAGKTETTAIVPVERLYPVPGKELADELAKYPNANDFRWVQDEPLNQGAWSFMALNLPSILRGQLPGIDIELTPITRPASSAPSVGSAKVHEQQQRALVEAAFA</sequence>